<dbReference type="GO" id="GO:0043531">
    <property type="term" value="F:ADP binding"/>
    <property type="evidence" value="ECO:0007669"/>
    <property type="project" value="InterPro"/>
</dbReference>
<dbReference type="Gene3D" id="1.25.40.10">
    <property type="entry name" value="Tetratricopeptide repeat domain"/>
    <property type="match status" value="2"/>
</dbReference>
<dbReference type="PANTHER" id="PTHR46082:SF6">
    <property type="entry name" value="AAA+ ATPASE DOMAIN-CONTAINING PROTEIN-RELATED"/>
    <property type="match status" value="1"/>
</dbReference>
<dbReference type="SUPFAM" id="SSF48452">
    <property type="entry name" value="TPR-like"/>
    <property type="match status" value="1"/>
</dbReference>
<dbReference type="GO" id="GO:0009116">
    <property type="term" value="P:nucleoside metabolic process"/>
    <property type="evidence" value="ECO:0007669"/>
    <property type="project" value="InterPro"/>
</dbReference>
<reference key="2">
    <citation type="submission" date="2011-05" db="EMBL/GenBank/DDBJ databases">
        <title>The Genome Sequence of Magnaporthe oryzae 70-15.</title>
        <authorList>
            <consortium name="The Broad Institute Genome Sequencing Platform"/>
            <person name="Ma L.-J."/>
            <person name="Dead R."/>
            <person name="Young S.K."/>
            <person name="Zeng Q."/>
            <person name="Gargeya S."/>
            <person name="Fitzgerald M."/>
            <person name="Haas B."/>
            <person name="Abouelleil A."/>
            <person name="Alvarado L."/>
            <person name="Arachchi H.M."/>
            <person name="Berlin A."/>
            <person name="Brown A."/>
            <person name="Chapman S.B."/>
            <person name="Chen Z."/>
            <person name="Dunbar C."/>
            <person name="Freedman E."/>
            <person name="Gearin G."/>
            <person name="Gellesch M."/>
            <person name="Goldberg J."/>
            <person name="Griggs A."/>
            <person name="Gujja S."/>
            <person name="Heiman D."/>
            <person name="Howarth C."/>
            <person name="Larson L."/>
            <person name="Lui A."/>
            <person name="MacDonald P.J.P."/>
            <person name="Mehta T."/>
            <person name="Montmayeur A."/>
            <person name="Murphy C."/>
            <person name="Neiman D."/>
            <person name="Pearson M."/>
            <person name="Priest M."/>
            <person name="Roberts A."/>
            <person name="Saif S."/>
            <person name="Shea T."/>
            <person name="Shenoy N."/>
            <person name="Sisk P."/>
            <person name="Stolte C."/>
            <person name="Sykes S."/>
            <person name="Yandava C."/>
            <person name="Wortman J."/>
            <person name="Nusbaum C."/>
            <person name="Birren B."/>
        </authorList>
    </citation>
    <scope>NUCLEOTIDE SEQUENCE</scope>
    <source>
        <strain>70-15</strain>
    </source>
</reference>
<evidence type="ECO:0000256" key="1">
    <source>
        <dbReference type="PROSITE-ProRule" id="PRU00339"/>
    </source>
</evidence>
<dbReference type="Gene3D" id="3.40.50.1580">
    <property type="entry name" value="Nucleoside phosphorylase domain"/>
    <property type="match status" value="1"/>
</dbReference>
<keyword evidence="1" id="KW-0802">TPR repeat</keyword>
<dbReference type="PROSITE" id="PS50005">
    <property type="entry name" value="TPR"/>
    <property type="match status" value="1"/>
</dbReference>
<feature type="domain" description="NB-ARC" evidence="2">
    <location>
        <begin position="372"/>
        <end position="519"/>
    </location>
</feature>
<dbReference type="AlphaFoldDB" id="G4MN93"/>
<protein>
    <submittedName>
        <fullName evidence="3">Kinesin light chain</fullName>
    </submittedName>
</protein>
<dbReference type="OrthoDB" id="626167at2759"/>
<dbReference type="SMART" id="SM00028">
    <property type="entry name" value="TPR"/>
    <property type="match status" value="6"/>
</dbReference>
<dbReference type="RefSeq" id="XP_003708828.1">
    <property type="nucleotide sequence ID" value="XM_003708780.1"/>
</dbReference>
<dbReference type="STRING" id="242507.G4MN93"/>
<dbReference type="InterPro" id="IPR011990">
    <property type="entry name" value="TPR-like_helical_dom_sf"/>
</dbReference>
<dbReference type="InterPro" id="IPR035994">
    <property type="entry name" value="Nucleoside_phosphorylase_sf"/>
</dbReference>
<organism evidence="3 4">
    <name type="scientific">Pyricularia oryzae (strain 70-15 / ATCC MYA-4617 / FGSC 8958)</name>
    <name type="common">Rice blast fungus</name>
    <name type="synonym">Magnaporthe oryzae</name>
    <dbReference type="NCBI Taxonomy" id="242507"/>
    <lineage>
        <taxon>Eukaryota</taxon>
        <taxon>Fungi</taxon>
        <taxon>Dikarya</taxon>
        <taxon>Ascomycota</taxon>
        <taxon>Pezizomycotina</taxon>
        <taxon>Sordariomycetes</taxon>
        <taxon>Sordariomycetidae</taxon>
        <taxon>Magnaporthales</taxon>
        <taxon>Pyriculariaceae</taxon>
        <taxon>Pyricularia</taxon>
    </lineage>
</organism>
<dbReference type="GeneID" id="2681220"/>
<dbReference type="GO" id="GO:0003824">
    <property type="term" value="F:catalytic activity"/>
    <property type="evidence" value="ECO:0007669"/>
    <property type="project" value="InterPro"/>
</dbReference>
<keyword evidence="4" id="KW-1185">Reference proteome</keyword>
<dbReference type="InterPro" id="IPR053137">
    <property type="entry name" value="NLR-like"/>
</dbReference>
<sequence>MPPKKRQSTDYHVAWIAPVSDLELLPSRLMLDEEHDAPDYDTAYDDNVYTCGALAGHNVVIATCAPGMTGNVNAGRVTGSMFKTFSSIRMAVLVGIGIGGGVPRAQPSDDPTENVHLGDVVVGWPGDGGPACIYYDSGRWHTDGEFEVLGTINRPDQVLLNALGKLVSDHEMDRSTFDVHRKRLLQSKHNRKFTFPGLQRDQLFNASYQHAGIPKNKCASCDSSQLVQRPERTEEEATGFIFHRGRIATGNAVVKDGERRDQIRDQCNGALCIEMEAAGVDAGRPCLVIRGISDYADSHKGDVWRSYAAGNAAVFARELLSKIPPSSVRNLAIEVHFSVPFSRNEHFVGREEILGRLLKRLPPTAHPNACQRTVIHGLGGIGKTQVAIEAAYRVRDAYPECSVFWVPAVNMTMFDNGYRRVGRALEIQGIEDDDADVKTLVKAALSRNDAKPWLFIIDNVDDLQLLTDGRLTSHLPFSRKGSILFTTRNRQVTAHLQSREGVFDLVQLNDDESRQLLHQGLQTSQIGDEKSTNKLLEYLVCLPLAIRQASAYMQLNIYVTIAKYLEICKASNRNMIAMLSRDFGEQDRYEKTANAIATTWLISFEQITRDAPLAASYLRNIAYFAEKDIPISLLPDGREDWDKVEAVSVLKGYAFVLDRGTVDRFDIHRLVHVAIRNWIQTQGDQGEQVTEVVCQVSERFPWPTHENRDVWTSYLPHAQTVLEFRGYCMEKETLGLLQHNIAEVYNFLGQYEEAEQMHRKTLELREKVLGPENPSTFESMNNLALVLNNQGKYEEAEQMHRTTLELREKVLGPENPSTFESMNNLALVLDNQGKYEEAEQMHRKTSALSEKVLGPENPSTFESMNNLASVFNRQGKYKEAEQMHRKTLELREKVLGPENPSTFNSMNNLASVLDRQGKYEEAEQMHRKTLALREKVLGPENPSTLTSINNLVWVLNRQGKYEEAEDIYRRIQELNVSG</sequence>
<dbReference type="HOGENOM" id="CLU_000288_125_3_1"/>
<dbReference type="Proteomes" id="UP000009058">
    <property type="component" value="Chromosome 1"/>
</dbReference>
<dbReference type="Gene3D" id="3.40.50.300">
    <property type="entry name" value="P-loop containing nucleotide triphosphate hydrolases"/>
    <property type="match status" value="1"/>
</dbReference>
<dbReference type="EMBL" id="CM001231">
    <property type="protein sequence ID" value="EHA56216.1"/>
    <property type="molecule type" value="Genomic_DNA"/>
</dbReference>
<name>G4MN93_PYRO7</name>
<feature type="repeat" description="TPR" evidence="1">
    <location>
        <begin position="861"/>
        <end position="894"/>
    </location>
</feature>
<dbReference type="VEuPathDB" id="FungiDB:MGG_02065"/>
<dbReference type="Pfam" id="PF13374">
    <property type="entry name" value="TPR_10"/>
    <property type="match status" value="2"/>
</dbReference>
<dbReference type="eggNOG" id="KOG1840">
    <property type="taxonomic scope" value="Eukaryota"/>
</dbReference>
<dbReference type="Pfam" id="PF00931">
    <property type="entry name" value="NB-ARC"/>
    <property type="match status" value="1"/>
</dbReference>
<dbReference type="InterPro" id="IPR027417">
    <property type="entry name" value="P-loop_NTPase"/>
</dbReference>
<gene>
    <name evidence="3" type="ORF">MGG_02065</name>
</gene>
<reference evidence="3 4" key="1">
    <citation type="journal article" date="2005" name="Nature">
        <title>The genome sequence of the rice blast fungus Magnaporthe grisea.</title>
        <authorList>
            <person name="Dean R.A."/>
            <person name="Talbot N.J."/>
            <person name="Ebbole D.J."/>
            <person name="Farman M.L."/>
            <person name="Mitchell T.K."/>
            <person name="Orbach M.J."/>
            <person name="Thon M."/>
            <person name="Kulkarni R."/>
            <person name="Xu J.R."/>
            <person name="Pan H."/>
            <person name="Read N.D."/>
            <person name="Lee Y.H."/>
            <person name="Carbone I."/>
            <person name="Brown D."/>
            <person name="Oh Y.Y."/>
            <person name="Donofrio N."/>
            <person name="Jeong J.S."/>
            <person name="Soanes D.M."/>
            <person name="Djonovic S."/>
            <person name="Kolomiets E."/>
            <person name="Rehmeyer C."/>
            <person name="Li W."/>
            <person name="Harding M."/>
            <person name="Kim S."/>
            <person name="Lebrun M.H."/>
            <person name="Bohnert H."/>
            <person name="Coughlan S."/>
            <person name="Butler J."/>
            <person name="Calvo S."/>
            <person name="Ma L.J."/>
            <person name="Nicol R."/>
            <person name="Purcell S."/>
            <person name="Nusbaum C."/>
            <person name="Galagan J.E."/>
            <person name="Birren B.W."/>
        </authorList>
    </citation>
    <scope>NUCLEOTIDE SEQUENCE [LARGE SCALE GENOMIC DNA]</scope>
    <source>
        <strain evidence="4">70-15 / ATCC MYA-4617 / FGSC 8958</strain>
    </source>
</reference>
<evidence type="ECO:0000313" key="4">
    <source>
        <dbReference type="Proteomes" id="UP000009058"/>
    </source>
</evidence>
<accession>G4MN93</accession>
<dbReference type="OMA" id="GREEHIN"/>
<dbReference type="InterPro" id="IPR019734">
    <property type="entry name" value="TPR_rpt"/>
</dbReference>
<dbReference type="InParanoid" id="G4MN93"/>
<dbReference type="PANTHER" id="PTHR46082">
    <property type="entry name" value="ATP/GTP-BINDING PROTEIN-RELATED"/>
    <property type="match status" value="1"/>
</dbReference>
<dbReference type="SUPFAM" id="SSF53167">
    <property type="entry name" value="Purine and uridine phosphorylases"/>
    <property type="match status" value="1"/>
</dbReference>
<dbReference type="Pfam" id="PF13424">
    <property type="entry name" value="TPR_12"/>
    <property type="match status" value="2"/>
</dbReference>
<dbReference type="SUPFAM" id="SSF52540">
    <property type="entry name" value="P-loop containing nucleoside triphosphate hydrolases"/>
    <property type="match status" value="1"/>
</dbReference>
<evidence type="ECO:0000313" key="3">
    <source>
        <dbReference type="EMBL" id="EHA56216.1"/>
    </source>
</evidence>
<dbReference type="InterPro" id="IPR002182">
    <property type="entry name" value="NB-ARC"/>
</dbReference>
<evidence type="ECO:0000259" key="2">
    <source>
        <dbReference type="Pfam" id="PF00931"/>
    </source>
</evidence>
<proteinExistence type="predicted"/>
<dbReference type="PRINTS" id="PR00381">
    <property type="entry name" value="KINESINLIGHT"/>
</dbReference>